<dbReference type="Proteomes" id="UP000033995">
    <property type="component" value="Unassembled WGS sequence"/>
</dbReference>
<feature type="domain" description="Glycosyltransferase RgtA/B/C/D-like" evidence="2">
    <location>
        <begin position="60"/>
        <end position="202"/>
    </location>
</feature>
<dbReference type="AlphaFoldDB" id="A0A0F9ZR80"/>
<evidence type="ECO:0000256" key="1">
    <source>
        <dbReference type="SAM" id="Phobius"/>
    </source>
</evidence>
<name>A0A0F9ZR80_9BACT</name>
<dbReference type="EMBL" id="LBOZ01000008">
    <property type="protein sequence ID" value="KKP46798.1"/>
    <property type="molecule type" value="Genomic_DNA"/>
</dbReference>
<protein>
    <submittedName>
        <fullName evidence="3">Glycosyl transferase family 39</fullName>
    </submittedName>
</protein>
<feature type="transmembrane region" description="Helical" evidence="1">
    <location>
        <begin position="280"/>
        <end position="297"/>
    </location>
</feature>
<dbReference type="InterPro" id="IPR038731">
    <property type="entry name" value="RgtA/B/C-like"/>
</dbReference>
<gene>
    <name evidence="3" type="ORF">UR38_C0008G0029</name>
</gene>
<keyword evidence="1" id="KW-0472">Membrane</keyword>
<sequence length="424" mass="49980">MINYIFIVVGIFLRQFNIESDFYFTGELGKELIFSKYLIDSGTIPTIGMATSHEWLYYGPIYYWILTPLLKVFSFNPYTLFWLAFAVSIVGLVANYKVIKKIANQKVAIYSTVLISLSPLFIWQTRLSKLHVYLFLLTPILIYMMKLVWNGKQRFVFWLGLVFGIFFSFHFSQIPLIIVILAVLLIKKYKIKDYFLLLSGILIPNFGIIIKDLKILLWLPYRSFGLSSESSSQTLESFNNFFGMQFFWDQKLWFLGSAFSIFILIVFYKKYIESVNNNFFNFYLIFSTLIVFGGLILHKNPPIHYFLPVAANIFYMTSVLMDKYLNKKIVFIIFILFSVLSFRYYAMPKDIDYVPYKKQLEISQKIVEENKDNSIKINRIGPYDYFPESYSQNYKFLIWYLGGKIDDNSDNEVIINDNENINIK</sequence>
<accession>A0A0F9ZR80</accession>
<feature type="transmembrane region" description="Helical" evidence="1">
    <location>
        <begin position="130"/>
        <end position="149"/>
    </location>
</feature>
<keyword evidence="3" id="KW-0808">Transferase</keyword>
<feature type="transmembrane region" description="Helical" evidence="1">
    <location>
        <begin position="80"/>
        <end position="99"/>
    </location>
</feature>
<evidence type="ECO:0000313" key="4">
    <source>
        <dbReference type="Proteomes" id="UP000033995"/>
    </source>
</evidence>
<feature type="transmembrane region" description="Helical" evidence="1">
    <location>
        <begin position="252"/>
        <end position="268"/>
    </location>
</feature>
<dbReference type="Pfam" id="PF13231">
    <property type="entry name" value="PMT_2"/>
    <property type="match status" value="1"/>
</dbReference>
<feature type="transmembrane region" description="Helical" evidence="1">
    <location>
        <begin position="155"/>
        <end position="186"/>
    </location>
</feature>
<organism evidence="3 4">
    <name type="scientific">Candidatus Woesebacteria bacterium GW2011_GWA2_33_28</name>
    <dbReference type="NCBI Taxonomy" id="1618561"/>
    <lineage>
        <taxon>Bacteria</taxon>
        <taxon>Candidatus Woeseibacteriota</taxon>
    </lineage>
</organism>
<dbReference type="GO" id="GO:0016740">
    <property type="term" value="F:transferase activity"/>
    <property type="evidence" value="ECO:0007669"/>
    <property type="project" value="UniProtKB-KW"/>
</dbReference>
<evidence type="ECO:0000313" key="3">
    <source>
        <dbReference type="EMBL" id="KKP46798.1"/>
    </source>
</evidence>
<evidence type="ECO:0000259" key="2">
    <source>
        <dbReference type="Pfam" id="PF13231"/>
    </source>
</evidence>
<reference evidence="3 4" key="1">
    <citation type="journal article" date="2015" name="Nature">
        <title>rRNA introns, odd ribosomes, and small enigmatic genomes across a large radiation of phyla.</title>
        <authorList>
            <person name="Brown C.T."/>
            <person name="Hug L.A."/>
            <person name="Thomas B.C."/>
            <person name="Sharon I."/>
            <person name="Castelle C.J."/>
            <person name="Singh A."/>
            <person name="Wilkins M.J."/>
            <person name="Williams K.H."/>
            <person name="Banfield J.F."/>
        </authorList>
    </citation>
    <scope>NUCLEOTIDE SEQUENCE [LARGE SCALE GENOMIC DNA]</scope>
</reference>
<keyword evidence="1" id="KW-1133">Transmembrane helix</keyword>
<comment type="caution">
    <text evidence="3">The sequence shown here is derived from an EMBL/GenBank/DDBJ whole genome shotgun (WGS) entry which is preliminary data.</text>
</comment>
<proteinExistence type="predicted"/>
<keyword evidence="1" id="KW-0812">Transmembrane</keyword>
<feature type="transmembrane region" description="Helical" evidence="1">
    <location>
        <begin position="329"/>
        <end position="346"/>
    </location>
</feature>
<feature type="transmembrane region" description="Helical" evidence="1">
    <location>
        <begin position="193"/>
        <end position="210"/>
    </location>
</feature>